<dbReference type="Proteomes" id="UP000243579">
    <property type="component" value="Unassembled WGS sequence"/>
</dbReference>
<dbReference type="CDD" id="cd00051">
    <property type="entry name" value="EFh"/>
    <property type="match status" value="1"/>
</dbReference>
<comment type="caution">
    <text evidence="4">The sequence shown here is derived from an EMBL/GenBank/DDBJ whole genome shotgun (WGS) entry which is preliminary data.</text>
</comment>
<organism evidence="4 5">
    <name type="scientific">Achlya hypogyna</name>
    <name type="common">Oomycete</name>
    <name type="synonym">Protoachlya hypogyna</name>
    <dbReference type="NCBI Taxonomy" id="1202772"/>
    <lineage>
        <taxon>Eukaryota</taxon>
        <taxon>Sar</taxon>
        <taxon>Stramenopiles</taxon>
        <taxon>Oomycota</taxon>
        <taxon>Saprolegniomycetes</taxon>
        <taxon>Saprolegniales</taxon>
        <taxon>Achlyaceae</taxon>
        <taxon>Achlya</taxon>
    </lineage>
</organism>
<proteinExistence type="predicted"/>
<dbReference type="Gene3D" id="3.80.10.10">
    <property type="entry name" value="Ribonuclease Inhibitor"/>
    <property type="match status" value="1"/>
</dbReference>
<evidence type="ECO:0000313" key="4">
    <source>
        <dbReference type="EMBL" id="OQR94627.1"/>
    </source>
</evidence>
<dbReference type="GO" id="GO:0005509">
    <property type="term" value="F:calcium ion binding"/>
    <property type="evidence" value="ECO:0007669"/>
    <property type="project" value="InterPro"/>
</dbReference>
<feature type="region of interest" description="Disordered" evidence="2">
    <location>
        <begin position="28"/>
        <end position="61"/>
    </location>
</feature>
<keyword evidence="5" id="KW-1185">Reference proteome</keyword>
<evidence type="ECO:0000256" key="2">
    <source>
        <dbReference type="SAM" id="MobiDB-lite"/>
    </source>
</evidence>
<dbReference type="Pfam" id="PF13499">
    <property type="entry name" value="EF-hand_7"/>
    <property type="match status" value="1"/>
</dbReference>
<accession>A0A1V9Z9N7</accession>
<dbReference type="SUPFAM" id="SSF47473">
    <property type="entry name" value="EF-hand"/>
    <property type="match status" value="1"/>
</dbReference>
<feature type="domain" description="EF-hand" evidence="3">
    <location>
        <begin position="780"/>
        <end position="815"/>
    </location>
</feature>
<dbReference type="InterPro" id="IPR002048">
    <property type="entry name" value="EF_hand_dom"/>
</dbReference>
<reference evidence="4 5" key="1">
    <citation type="journal article" date="2014" name="Genome Biol. Evol.">
        <title>The secreted proteins of Achlya hypogyna and Thraustotheca clavata identify the ancestral oomycete secretome and reveal gene acquisitions by horizontal gene transfer.</title>
        <authorList>
            <person name="Misner I."/>
            <person name="Blouin N."/>
            <person name="Leonard G."/>
            <person name="Richards T.A."/>
            <person name="Lane C.E."/>
        </authorList>
    </citation>
    <scope>NUCLEOTIDE SEQUENCE [LARGE SCALE GENOMIC DNA]</scope>
    <source>
        <strain evidence="4 5">ATCC 48635</strain>
    </source>
</reference>
<dbReference type="Gene3D" id="1.10.238.10">
    <property type="entry name" value="EF-hand"/>
    <property type="match status" value="1"/>
</dbReference>
<dbReference type="STRING" id="1202772.A0A1V9Z9N7"/>
<dbReference type="InterPro" id="IPR052394">
    <property type="entry name" value="LRR-containing"/>
</dbReference>
<dbReference type="InterPro" id="IPR032675">
    <property type="entry name" value="LRR_dom_sf"/>
</dbReference>
<dbReference type="SMART" id="SM00054">
    <property type="entry name" value="EFh"/>
    <property type="match status" value="2"/>
</dbReference>
<evidence type="ECO:0000313" key="5">
    <source>
        <dbReference type="Proteomes" id="UP000243579"/>
    </source>
</evidence>
<dbReference type="PROSITE" id="PS00018">
    <property type="entry name" value="EF_HAND_1"/>
    <property type="match status" value="1"/>
</dbReference>
<gene>
    <name evidence="4" type="ORF">ACHHYP_01042</name>
</gene>
<evidence type="ECO:0000256" key="1">
    <source>
        <dbReference type="ARBA" id="ARBA00022837"/>
    </source>
</evidence>
<dbReference type="PANTHER" id="PTHR24114:SF2">
    <property type="entry name" value="F-BOX DOMAIN-CONTAINING PROTEIN-RELATED"/>
    <property type="match status" value="1"/>
</dbReference>
<dbReference type="PROSITE" id="PS50222">
    <property type="entry name" value="EF_HAND_2"/>
    <property type="match status" value="2"/>
</dbReference>
<dbReference type="EMBL" id="JNBR01000356">
    <property type="protein sequence ID" value="OQR94627.1"/>
    <property type="molecule type" value="Genomic_DNA"/>
</dbReference>
<feature type="domain" description="EF-hand" evidence="3">
    <location>
        <begin position="744"/>
        <end position="779"/>
    </location>
</feature>
<dbReference type="InterPro" id="IPR011992">
    <property type="entry name" value="EF-hand-dom_pair"/>
</dbReference>
<evidence type="ECO:0000259" key="3">
    <source>
        <dbReference type="PROSITE" id="PS50222"/>
    </source>
</evidence>
<dbReference type="Pfam" id="PF13516">
    <property type="entry name" value="LRR_6"/>
    <property type="match status" value="5"/>
</dbReference>
<sequence length="1314" mass="146617">MHGSRSRAKDSKYGLSWYKNTFEDEGLSINDKGEITSTRQTEEAKDPVADDSAALSRRPPVVHPLRPRQFAASWTRRQEKLEPLVRPTSPSTSGPKRAVPTKLLGRMSWDPEVLEIRDTSRRCHEPLLRDLPTKLRPGDLGDTGRRGHDKLEVAKMRPAEPEARPMSHTVREILRADARPYMPMSASSATFSPMTASSATFSPSRQASFVDRGLDRLQATNSPRAVAMDDADAEDLLDALETSAPPSSGLSKENQKKYFGAPARQTFYAHYRQLAAKQQLYACSPKGPAERHDGGEATSPRTHCLTRSIMANRPAIPIVIRKQTTNVFDFSYQSLGDAYIEQFAACVGSLPFLEEINVRDNRLSDVGLHKLLLAVHEHLHLRKLDISENEIGPASAKTLRVMIASPTCSLHQLVMAKADIDDFECAAFMGAFEKNQSVEELVMPRNRIGEAEQLNVVKPEITTGGEAIASMLYVNDKLAKLDLSWNLLRLESGVTLARSLEYNRKLLELRVAYNACGDAGAMMFGRILTLNSSLRVLDLSYNNVGRRGALVLASAASKTRSLRLLQLNGNNIGQEGGRALMFAMCNNKCDHGCDIEIAGCNLASTGATEKAVFDPTEPAGDYLLDLSEPFDQMIATELLRLATFKKGCRFEKLRHHSRAERVKNKATAITLVAPAMASVFSSPLDVFYSALRQKKGKELKIDTAALQSVFLGLRMRPSLTTLDAIVAQMKLAGPSPADMDEFDFSHTFFQALFAVIDTDGSGGIDAAELQAALQMLDIHLTDHDVANVIAQYDLDNSGTIEGTEFVEFIRSHVRRQAAADAEAFALRDAATDQVWHVPQEGRLEVTFVYEREATLESDDARHRLSDGGVAQLIKNIQGQAKSSSEKLDLLNMAVRDSEILFTASQAYALLDQCGGLAKDVRVKEVANLMLQMLTAREAQRLVSMALSLRERAKLKLELGNAYTVIMGNPTAHFALDLTSPTDRWVARKLVEIAQSEKKASITAQCGDTSQHSNWENYRNEHLDGNRIALTTSFFDSLPQSGRLEFDYVSTRRPPKGAQALSDRRYTQLLKELARDSYFVDLFEMERIETRRPVELRWQKLRDYVLKDRFYNLATYAQAHIFRIKNRKEDIRLKLIQIEIVTSDRYLTVAQASRIVMSMPCGNFGRVEAARILFSRLIDVDNFSDIFDALSTLEQKTLVTMLGWLNIFNPIKPDRSYELDLSVLEDYAVAKILVRLAVVEEGENWADCSYTPSPDEPPIANWVLPVSWDVDDTGKGEGPRRSGILRLRFRSGADEGCQPDWDTRQQLKQRVLCGR</sequence>
<name>A0A1V9Z9N7_ACHHY</name>
<keyword evidence="1" id="KW-0106">Calcium</keyword>
<dbReference type="SUPFAM" id="SSF52047">
    <property type="entry name" value="RNI-like"/>
    <property type="match status" value="1"/>
</dbReference>
<dbReference type="InterPro" id="IPR018247">
    <property type="entry name" value="EF_Hand_1_Ca_BS"/>
</dbReference>
<dbReference type="OrthoDB" id="120976at2759"/>
<protein>
    <recommendedName>
        <fullName evidence="3">EF-hand domain-containing protein</fullName>
    </recommendedName>
</protein>
<dbReference type="PANTHER" id="PTHR24114">
    <property type="entry name" value="LEUCINE RICH REPEAT FAMILY PROTEIN"/>
    <property type="match status" value="1"/>
</dbReference>
<dbReference type="SMART" id="SM00368">
    <property type="entry name" value="LRR_RI"/>
    <property type="match status" value="6"/>
</dbReference>
<dbReference type="InterPro" id="IPR001611">
    <property type="entry name" value="Leu-rich_rpt"/>
</dbReference>